<proteinExistence type="predicted"/>
<keyword evidence="3" id="KW-0227">DNA damage</keyword>
<gene>
    <name evidence="6" type="ORF">TH53_09915</name>
</gene>
<dbReference type="Proteomes" id="UP000032049">
    <property type="component" value="Unassembled WGS sequence"/>
</dbReference>
<keyword evidence="4" id="KW-0234">DNA repair</keyword>
<dbReference type="RefSeq" id="WP_041881250.1">
    <property type="nucleotide sequence ID" value="NZ_CP157278.1"/>
</dbReference>
<dbReference type="GO" id="GO:0032131">
    <property type="term" value="F:alkylated DNA binding"/>
    <property type="evidence" value="ECO:0007669"/>
    <property type="project" value="TreeGrafter"/>
</dbReference>
<dbReference type="GO" id="GO:0006307">
    <property type="term" value="P:DNA alkylation repair"/>
    <property type="evidence" value="ECO:0007669"/>
    <property type="project" value="TreeGrafter"/>
</dbReference>
<dbReference type="GO" id="GO:0005737">
    <property type="term" value="C:cytoplasm"/>
    <property type="evidence" value="ECO:0007669"/>
    <property type="project" value="TreeGrafter"/>
</dbReference>
<accession>A0A0D0GSI3</accession>
<keyword evidence="7" id="KW-1185">Reference proteome</keyword>
<evidence type="ECO:0000256" key="4">
    <source>
        <dbReference type="ARBA" id="ARBA00023204"/>
    </source>
</evidence>
<dbReference type="EMBL" id="JXRA01000038">
    <property type="protein sequence ID" value="KIO77346.1"/>
    <property type="molecule type" value="Genomic_DNA"/>
</dbReference>
<dbReference type="PANTHER" id="PTHR43003">
    <property type="entry name" value="DNA-3-METHYLADENINE GLYCOSYLASE"/>
    <property type="match status" value="1"/>
</dbReference>
<evidence type="ECO:0000256" key="2">
    <source>
        <dbReference type="ARBA" id="ARBA00012000"/>
    </source>
</evidence>
<dbReference type="InterPro" id="IPR011257">
    <property type="entry name" value="DNA_glycosylase"/>
</dbReference>
<dbReference type="Gene3D" id="1.10.1670.40">
    <property type="match status" value="1"/>
</dbReference>
<comment type="caution">
    <text evidence="6">The sequence shown here is derived from an EMBL/GenBank/DDBJ whole genome shotgun (WGS) entry which is preliminary data.</text>
</comment>
<evidence type="ECO:0000313" key="6">
    <source>
        <dbReference type="EMBL" id="KIO77346.1"/>
    </source>
</evidence>
<dbReference type="GO" id="GO:0032993">
    <property type="term" value="C:protein-DNA complex"/>
    <property type="evidence" value="ECO:0007669"/>
    <property type="project" value="TreeGrafter"/>
</dbReference>
<dbReference type="AlphaFoldDB" id="A0A0D0GSI3"/>
<reference evidence="6 7" key="1">
    <citation type="submission" date="2015-01" db="EMBL/GenBank/DDBJ databases">
        <title>Draft genome sequence of Pedobacter sp. NL19 isolated from sludge of an effluent treatment pond in an abandoned uranium mine.</title>
        <authorList>
            <person name="Santos T."/>
            <person name="Caetano T."/>
            <person name="Covas C."/>
            <person name="Cruz A."/>
            <person name="Mendo S."/>
        </authorList>
    </citation>
    <scope>NUCLEOTIDE SEQUENCE [LARGE SCALE GENOMIC DNA]</scope>
    <source>
        <strain evidence="6 7">NL19</strain>
    </source>
</reference>
<protein>
    <recommendedName>
        <fullName evidence="2">DNA-3-methyladenine glycosylase II</fullName>
        <ecNumber evidence="2">3.2.2.21</ecNumber>
    </recommendedName>
</protein>
<evidence type="ECO:0000313" key="7">
    <source>
        <dbReference type="Proteomes" id="UP000032049"/>
    </source>
</evidence>
<dbReference type="EC" id="3.2.2.21" evidence="2"/>
<evidence type="ECO:0000256" key="3">
    <source>
        <dbReference type="ARBA" id="ARBA00022763"/>
    </source>
</evidence>
<sequence length="212" mass="24110">MNVIVNEKDINLLIEADPVIAGIYSRLQSPPNWSRPAGFVTLSKIILEQQVSLSSAHAHFLKLNAYIKEFTPVNILKLSDDEMRNCQISRQKAKYLRELSNAILHQEINLEELHNLDETEIRKQLTAIKGIGHWTADVYLMFCLGAKDILPLGDIAVVNTIKELTGAATKEEMLVLAEKWKPLRSLATYFLWHHYLIKRKRNSSTLGYTGTV</sequence>
<dbReference type="OrthoDB" id="9785929at2"/>
<dbReference type="STRING" id="1503925.TH53_09915"/>
<evidence type="ECO:0000259" key="5">
    <source>
        <dbReference type="SMART" id="SM00478"/>
    </source>
</evidence>
<evidence type="ECO:0000256" key="1">
    <source>
        <dbReference type="ARBA" id="ARBA00000086"/>
    </source>
</evidence>
<dbReference type="GO" id="GO:0043916">
    <property type="term" value="F:DNA-7-methylguanine glycosylase activity"/>
    <property type="evidence" value="ECO:0007669"/>
    <property type="project" value="TreeGrafter"/>
</dbReference>
<dbReference type="GO" id="GO:0006285">
    <property type="term" value="P:base-excision repair, AP site formation"/>
    <property type="evidence" value="ECO:0007669"/>
    <property type="project" value="TreeGrafter"/>
</dbReference>
<dbReference type="Gene3D" id="1.10.340.30">
    <property type="entry name" value="Hypothetical protein, domain 2"/>
    <property type="match status" value="1"/>
</dbReference>
<organism evidence="6 7">
    <name type="scientific">Pedobacter lusitanus</name>
    <dbReference type="NCBI Taxonomy" id="1503925"/>
    <lineage>
        <taxon>Bacteria</taxon>
        <taxon>Pseudomonadati</taxon>
        <taxon>Bacteroidota</taxon>
        <taxon>Sphingobacteriia</taxon>
        <taxon>Sphingobacteriales</taxon>
        <taxon>Sphingobacteriaceae</taxon>
        <taxon>Pedobacter</taxon>
    </lineage>
</organism>
<dbReference type="CDD" id="cd00056">
    <property type="entry name" value="ENDO3c"/>
    <property type="match status" value="1"/>
</dbReference>
<feature type="domain" description="HhH-GPD" evidence="5">
    <location>
        <begin position="47"/>
        <end position="199"/>
    </location>
</feature>
<name>A0A0D0GSI3_9SPHI</name>
<dbReference type="SMART" id="SM00478">
    <property type="entry name" value="ENDO3c"/>
    <property type="match status" value="1"/>
</dbReference>
<dbReference type="SUPFAM" id="SSF48150">
    <property type="entry name" value="DNA-glycosylase"/>
    <property type="match status" value="1"/>
</dbReference>
<dbReference type="InterPro" id="IPR051912">
    <property type="entry name" value="Alkylbase_DNA_Glycosylase/TA"/>
</dbReference>
<dbReference type="PANTHER" id="PTHR43003:SF5">
    <property type="entry name" value="DNA-3-METHYLADENINE GLYCOSYLASE"/>
    <property type="match status" value="1"/>
</dbReference>
<dbReference type="GO" id="GO:0008725">
    <property type="term" value="F:DNA-3-methyladenine glycosylase activity"/>
    <property type="evidence" value="ECO:0007669"/>
    <property type="project" value="TreeGrafter"/>
</dbReference>
<dbReference type="Pfam" id="PF00730">
    <property type="entry name" value="HhH-GPD"/>
    <property type="match status" value="1"/>
</dbReference>
<comment type="catalytic activity">
    <reaction evidence="1">
        <text>Hydrolysis of alkylated DNA, releasing 3-methyladenine, 3-methylguanine, 7-methylguanine and 7-methyladenine.</text>
        <dbReference type="EC" id="3.2.2.21"/>
    </reaction>
</comment>
<dbReference type="InterPro" id="IPR003265">
    <property type="entry name" value="HhH-GPD_domain"/>
</dbReference>